<keyword evidence="1 3" id="KW-0853">WD repeat</keyword>
<evidence type="ECO:0000256" key="2">
    <source>
        <dbReference type="ARBA" id="ARBA00022737"/>
    </source>
</evidence>
<dbReference type="PROSITE" id="PS50294">
    <property type="entry name" value="WD_REPEATS_REGION"/>
    <property type="match status" value="1"/>
</dbReference>
<dbReference type="Gene3D" id="2.130.10.10">
    <property type="entry name" value="YVTN repeat-like/Quinoprotein amine dehydrogenase"/>
    <property type="match status" value="1"/>
</dbReference>
<evidence type="ECO:0000256" key="4">
    <source>
        <dbReference type="SAM" id="MobiDB-lite"/>
    </source>
</evidence>
<dbReference type="InterPro" id="IPR051858">
    <property type="entry name" value="WD_repeat_GAD-1"/>
</dbReference>
<dbReference type="InterPro" id="IPR036322">
    <property type="entry name" value="WD40_repeat_dom_sf"/>
</dbReference>
<dbReference type="Proteomes" id="UP000266743">
    <property type="component" value="Chromosome 10"/>
</dbReference>
<dbReference type="GO" id="GO:0005634">
    <property type="term" value="C:nucleus"/>
    <property type="evidence" value="ECO:0007669"/>
    <property type="project" value="TreeGrafter"/>
</dbReference>
<dbReference type="PROSITE" id="PS50082">
    <property type="entry name" value="WD_REPEATS_2"/>
    <property type="match status" value="1"/>
</dbReference>
<name>A0A3L6KZM2_9TRYP</name>
<sequence>MSDSDTDSYDPSENAVVETICVPEAPRRGCASAAIEASRSSHVVGQTAFPSLSVSADAASGATGSKIGAISPLDETFLLRGIGGRVRSVCINPMGSILCAGGECGSLCFWDFASPLKSRSVNPTRILTPFPNRISGFQAVISVHSACDGSYFVACQDGDSPVLVAANGKQLGYCSMGERGMVDVVKCKGHRGPVTSSAPSPTLASRFFTGSQDSTARVWDAASFETNSVYAVKHGSGQLLENVVVESVLPLLSVGSDKTCVFASGGEDGLVQLWDSRLKYRPGGVFGVLDMYGSGGLSSSSCGSSHGRRTAHDTFSEERHVGGMAEPDPTYPTLCVRCGPLVRIVDLRNPAKSGTVVDVCPPLTGLPSSTDTGPLVTCTSESFSKGKPSFIACTSRSGYQHIAGGHIVQFTCTSGNYEPSMVWRPASADADVVAVAVDATQQQLFAGTQNGTVVARIKCTGTDVAVAGPNVQTWFGSRPMSEPGMVRQKRGRAEGNCDDGDELRL</sequence>
<dbReference type="PANTHER" id="PTHR16017:SF0">
    <property type="entry name" value="WD REPEAT-CONTAINING PROTEIN 70"/>
    <property type="match status" value="1"/>
</dbReference>
<feature type="region of interest" description="Disordered" evidence="4">
    <location>
        <begin position="478"/>
        <end position="505"/>
    </location>
</feature>
<feature type="compositionally biased region" description="Acidic residues" evidence="4">
    <location>
        <begin position="496"/>
        <end position="505"/>
    </location>
</feature>
<dbReference type="SMART" id="SM00320">
    <property type="entry name" value="WD40"/>
    <property type="match status" value="3"/>
</dbReference>
<dbReference type="PANTHER" id="PTHR16017">
    <property type="entry name" value="GASTRULATION DEFECTIVE PROTEIN 1-RELATED"/>
    <property type="match status" value="1"/>
</dbReference>
<dbReference type="InterPro" id="IPR015943">
    <property type="entry name" value="WD40/YVTN_repeat-like_dom_sf"/>
</dbReference>
<dbReference type="SUPFAM" id="SSF50978">
    <property type="entry name" value="WD40 repeat-like"/>
    <property type="match status" value="1"/>
</dbReference>
<dbReference type="FunFam" id="2.130.10.10:FF:002242">
    <property type="entry name" value="Uncharacterized protein"/>
    <property type="match status" value="1"/>
</dbReference>
<comment type="caution">
    <text evidence="5">The sequence shown here is derived from an EMBL/GenBank/DDBJ whole genome shotgun (WGS) entry which is preliminary data.</text>
</comment>
<feature type="repeat" description="WD" evidence="3">
    <location>
        <begin position="187"/>
        <end position="229"/>
    </location>
</feature>
<evidence type="ECO:0000313" key="5">
    <source>
        <dbReference type="EMBL" id="RHW69485.1"/>
    </source>
</evidence>
<evidence type="ECO:0000256" key="1">
    <source>
        <dbReference type="ARBA" id="ARBA00022574"/>
    </source>
</evidence>
<organism evidence="5">
    <name type="scientific">Trypanosoma brucei equiperdum</name>
    <dbReference type="NCBI Taxonomy" id="630700"/>
    <lineage>
        <taxon>Eukaryota</taxon>
        <taxon>Discoba</taxon>
        <taxon>Euglenozoa</taxon>
        <taxon>Kinetoplastea</taxon>
        <taxon>Metakinetoplastina</taxon>
        <taxon>Trypanosomatida</taxon>
        <taxon>Trypanosomatidae</taxon>
        <taxon>Trypanosoma</taxon>
    </lineage>
</organism>
<dbReference type="EMBL" id="QSBY01000010">
    <property type="protein sequence ID" value="RHW69485.1"/>
    <property type="molecule type" value="Genomic_DNA"/>
</dbReference>
<dbReference type="Pfam" id="PF00400">
    <property type="entry name" value="WD40"/>
    <property type="match status" value="2"/>
</dbReference>
<evidence type="ECO:0000256" key="3">
    <source>
        <dbReference type="PROSITE-ProRule" id="PRU00221"/>
    </source>
</evidence>
<dbReference type="InterPro" id="IPR001680">
    <property type="entry name" value="WD40_rpt"/>
</dbReference>
<proteinExistence type="predicted"/>
<keyword evidence="2" id="KW-0677">Repeat</keyword>
<reference evidence="5" key="1">
    <citation type="submission" date="2018-09" db="EMBL/GenBank/DDBJ databases">
        <title>whole genome sequence of T. equiperdum IVM-t1 strain.</title>
        <authorList>
            <person name="Suganuma K."/>
        </authorList>
    </citation>
    <scope>NUCLEOTIDE SEQUENCE [LARGE SCALE GENOMIC DNA]</scope>
    <source>
        <strain evidence="5">IVM-t1</strain>
    </source>
</reference>
<protein>
    <submittedName>
        <fullName evidence="5">WD domain</fullName>
    </submittedName>
</protein>
<accession>A0A3L6KZM2</accession>
<gene>
    <name evidence="5" type="ORF">DPX39_100120500</name>
</gene>
<dbReference type="AlphaFoldDB" id="A0A3L6KZM2"/>
<dbReference type="GO" id="GO:0035861">
    <property type="term" value="C:site of double-strand break"/>
    <property type="evidence" value="ECO:0007669"/>
    <property type="project" value="TreeGrafter"/>
</dbReference>